<proteinExistence type="predicted"/>
<name>A0A5S9XL08_ARATH</name>
<dbReference type="InterPro" id="IPR032675">
    <property type="entry name" value="LRR_dom_sf"/>
</dbReference>
<dbReference type="Pfam" id="PF24758">
    <property type="entry name" value="LRR_At5g56370"/>
    <property type="match status" value="1"/>
</dbReference>
<dbReference type="ExpressionAtlas" id="A0A5S9XL08">
    <property type="expression patterns" value="baseline and differential"/>
</dbReference>
<evidence type="ECO:0000313" key="2">
    <source>
        <dbReference type="EMBL" id="CAA0386453.1"/>
    </source>
</evidence>
<protein>
    <recommendedName>
        <fullName evidence="1">FBD domain-containing protein</fullName>
    </recommendedName>
</protein>
<dbReference type="SUPFAM" id="SSF52047">
    <property type="entry name" value="RNI-like"/>
    <property type="match status" value="1"/>
</dbReference>
<dbReference type="Gene3D" id="3.80.10.10">
    <property type="entry name" value="Ribonuclease Inhibitor"/>
    <property type="match status" value="2"/>
</dbReference>
<gene>
    <name evidence="2" type="ORF">C24_LOCUS15746</name>
</gene>
<dbReference type="OrthoDB" id="594804at2759"/>
<evidence type="ECO:0000313" key="3">
    <source>
        <dbReference type="Proteomes" id="UP000434276"/>
    </source>
</evidence>
<accession>A0A5S9XL08</accession>
<sequence length="393" mass="44991">MDAERFDDMFSTVPLCVRVFTWLPKLKYGHRDSSECKRLECFLDKNLPLHRAPVIESFRLYLIDSKCTPENIKLWVVIAVSHCLRELEVIYSSYPEKPNILPSNLYTCKSLVILKLEGEILLDVPRLAFLPSLKTLYLRSVIYFNDESLQRILSNCPVLEDLSVDLPEYGSMGKLTIVVPSLQSLSLYIPYSFDVDGIVIETPSLTYFKLEVCNDKSHYCLVKNMPNLIEADIDVEFPNIKSLIGSLISVKRLAICSEAMYDGGFVFNQLKHLKLCRCKGHSSDLLVRLLKDSSNLQALDLSEMDYHENHDILYWHQPSTVPECMLLSLQTLNLSAYRGTPEERDLAVYFLKNAVHLKTTTIKSCVFDDERFDMLKELALSSRASTTCQLVFD</sequence>
<organism evidence="2 3">
    <name type="scientific">Arabidopsis thaliana</name>
    <name type="common">Mouse-ear cress</name>
    <dbReference type="NCBI Taxonomy" id="3702"/>
    <lineage>
        <taxon>Eukaryota</taxon>
        <taxon>Viridiplantae</taxon>
        <taxon>Streptophyta</taxon>
        <taxon>Embryophyta</taxon>
        <taxon>Tracheophyta</taxon>
        <taxon>Spermatophyta</taxon>
        <taxon>Magnoliopsida</taxon>
        <taxon>eudicotyledons</taxon>
        <taxon>Gunneridae</taxon>
        <taxon>Pentapetalae</taxon>
        <taxon>rosids</taxon>
        <taxon>malvids</taxon>
        <taxon>Brassicales</taxon>
        <taxon>Brassicaceae</taxon>
        <taxon>Camelineae</taxon>
        <taxon>Arabidopsis</taxon>
    </lineage>
</organism>
<dbReference type="AlphaFoldDB" id="A0A5S9XL08"/>
<feature type="domain" description="FBD" evidence="1">
    <location>
        <begin position="323"/>
        <end position="393"/>
    </location>
</feature>
<dbReference type="SMART" id="SM00579">
    <property type="entry name" value="FBD"/>
    <property type="match status" value="1"/>
</dbReference>
<dbReference type="PANTHER" id="PTHR31900:SF28">
    <property type="entry name" value="FBD DOMAIN-CONTAINING PROTEIN"/>
    <property type="match status" value="1"/>
</dbReference>
<dbReference type="InterPro" id="IPR055411">
    <property type="entry name" value="LRR_FXL15/At3g58940/PEG3-like"/>
</dbReference>
<dbReference type="Pfam" id="PF08387">
    <property type="entry name" value="FBD"/>
    <property type="match status" value="1"/>
</dbReference>
<dbReference type="InterPro" id="IPR050232">
    <property type="entry name" value="FBL13/AtMIF1-like"/>
</dbReference>
<evidence type="ECO:0000259" key="1">
    <source>
        <dbReference type="SMART" id="SM00579"/>
    </source>
</evidence>
<dbReference type="EMBL" id="CACSHJ010000089">
    <property type="protein sequence ID" value="CAA0386453.1"/>
    <property type="molecule type" value="Genomic_DNA"/>
</dbReference>
<dbReference type="Proteomes" id="UP000434276">
    <property type="component" value="Unassembled WGS sequence"/>
</dbReference>
<dbReference type="InterPro" id="IPR006566">
    <property type="entry name" value="FBD"/>
</dbReference>
<dbReference type="PANTHER" id="PTHR31900">
    <property type="entry name" value="F-BOX/RNI SUPERFAMILY PROTEIN-RELATED"/>
    <property type="match status" value="1"/>
</dbReference>
<reference evidence="2 3" key="1">
    <citation type="submission" date="2019-12" db="EMBL/GenBank/DDBJ databases">
        <authorList>
            <person name="Jiao W.-B."/>
            <person name="Schneeberger K."/>
        </authorList>
    </citation>
    <scope>NUCLEOTIDE SEQUENCE [LARGE SCALE GENOMIC DNA]</scope>
    <source>
        <strain evidence="3">cv. C24</strain>
    </source>
</reference>